<dbReference type="GO" id="GO:0003743">
    <property type="term" value="F:translation initiation factor activity"/>
    <property type="evidence" value="ECO:0007669"/>
    <property type="project" value="UniProtKB-UniRule"/>
</dbReference>
<dbReference type="PANTHER" id="PTHR13242:SF0">
    <property type="entry name" value="EUKARYOTIC TRANSLATION INITIATION FACTOR 3 SUBUNIT L"/>
    <property type="match status" value="1"/>
</dbReference>
<evidence type="ECO:0000256" key="1">
    <source>
        <dbReference type="ARBA" id="ARBA00022490"/>
    </source>
</evidence>
<dbReference type="GO" id="GO:0016282">
    <property type="term" value="C:eukaryotic 43S preinitiation complex"/>
    <property type="evidence" value="ECO:0007669"/>
    <property type="project" value="UniProtKB-UniRule"/>
</dbReference>
<evidence type="ECO:0000256" key="5">
    <source>
        <dbReference type="SAM" id="MobiDB-lite"/>
    </source>
</evidence>
<dbReference type="OrthoDB" id="15082at2759"/>
<accession>E3LB22</accession>
<dbReference type="EMBL" id="DS178407">
    <property type="protein sequence ID" value="EFP93747.2"/>
    <property type="molecule type" value="Genomic_DNA"/>
</dbReference>
<gene>
    <name evidence="7" type="ORF">PGTG_19774</name>
</gene>
<dbReference type="Pfam" id="PF10255">
    <property type="entry name" value="Paf67"/>
    <property type="match status" value="1"/>
</dbReference>
<evidence type="ECO:0000256" key="2">
    <source>
        <dbReference type="ARBA" id="ARBA00022540"/>
    </source>
</evidence>
<dbReference type="Proteomes" id="UP000008783">
    <property type="component" value="Unassembled WGS sequence"/>
</dbReference>
<dbReference type="STRING" id="418459.E3LB22"/>
<reference key="1">
    <citation type="submission" date="2007-01" db="EMBL/GenBank/DDBJ databases">
        <title>The Genome Sequence of Puccinia graminis f. sp. tritici Strain CRL 75-36-700-3.</title>
        <authorList>
            <consortium name="The Broad Institute Genome Sequencing Platform"/>
            <person name="Birren B."/>
            <person name="Lander E."/>
            <person name="Galagan J."/>
            <person name="Nusbaum C."/>
            <person name="Devon K."/>
            <person name="Cuomo C."/>
            <person name="Jaffe D."/>
            <person name="Butler J."/>
            <person name="Alvarez P."/>
            <person name="Gnerre S."/>
            <person name="Grabherr M."/>
            <person name="Mauceli E."/>
            <person name="Brockman W."/>
            <person name="Young S."/>
            <person name="LaButti K."/>
            <person name="Sykes S."/>
            <person name="DeCaprio D."/>
            <person name="Crawford M."/>
            <person name="Koehrsen M."/>
            <person name="Engels R."/>
            <person name="Montgomery P."/>
            <person name="Pearson M."/>
            <person name="Howarth C."/>
            <person name="Larson L."/>
            <person name="White J."/>
            <person name="Zeng Q."/>
            <person name="Kodira C."/>
            <person name="Yandava C."/>
            <person name="Alvarado L."/>
            <person name="O'Leary S."/>
            <person name="Szabo L."/>
            <person name="Dean R."/>
            <person name="Schein J."/>
        </authorList>
    </citation>
    <scope>NUCLEOTIDE SEQUENCE</scope>
    <source>
        <strain>CRL 75-36-700-3</strain>
    </source>
</reference>
<dbReference type="AlphaFoldDB" id="E3LB22"/>
<dbReference type="GO" id="GO:0033290">
    <property type="term" value="C:eukaryotic 48S preinitiation complex"/>
    <property type="evidence" value="ECO:0007669"/>
    <property type="project" value="UniProtKB-UniRule"/>
</dbReference>
<dbReference type="InterPro" id="IPR000717">
    <property type="entry name" value="PCI_dom"/>
</dbReference>
<dbReference type="GO" id="GO:0001732">
    <property type="term" value="P:formation of cytoplasmic translation initiation complex"/>
    <property type="evidence" value="ECO:0007669"/>
    <property type="project" value="UniProtKB-UniRule"/>
</dbReference>
<dbReference type="PANTHER" id="PTHR13242">
    <property type="entry name" value="EUKARYOTIC TRANSLATION INITIATION FACTOR 3"/>
    <property type="match status" value="1"/>
</dbReference>
<dbReference type="InterPro" id="IPR019382">
    <property type="entry name" value="eIF3l"/>
</dbReference>
<feature type="region of interest" description="Disordered" evidence="5">
    <location>
        <begin position="17"/>
        <end position="76"/>
    </location>
</feature>
<protein>
    <recommendedName>
        <fullName evidence="4">Eukaryotic translation initiation factor 3 subunit L</fullName>
        <shortName evidence="4">eIF3l</shortName>
    </recommendedName>
</protein>
<reference evidence="8" key="2">
    <citation type="journal article" date="2011" name="Proc. Natl. Acad. Sci. U.S.A.">
        <title>Obligate biotrophy features unraveled by the genomic analysis of rust fungi.</title>
        <authorList>
            <person name="Duplessis S."/>
            <person name="Cuomo C.A."/>
            <person name="Lin Y.-C."/>
            <person name="Aerts A."/>
            <person name="Tisserant E."/>
            <person name="Veneault-Fourrey C."/>
            <person name="Joly D.L."/>
            <person name="Hacquard S."/>
            <person name="Amselem J."/>
            <person name="Cantarel B.L."/>
            <person name="Chiu R."/>
            <person name="Coutinho P.M."/>
            <person name="Feau N."/>
            <person name="Field M."/>
            <person name="Frey P."/>
            <person name="Gelhaye E."/>
            <person name="Goldberg J."/>
            <person name="Grabherr M.G."/>
            <person name="Kodira C.D."/>
            <person name="Kohler A."/>
            <person name="Kuees U."/>
            <person name="Lindquist E.A."/>
            <person name="Lucas S.M."/>
            <person name="Mago R."/>
            <person name="Mauceli E."/>
            <person name="Morin E."/>
            <person name="Murat C."/>
            <person name="Pangilinan J.L."/>
            <person name="Park R."/>
            <person name="Pearson M."/>
            <person name="Quesneville H."/>
            <person name="Rouhier N."/>
            <person name="Sakthikumar S."/>
            <person name="Salamov A.A."/>
            <person name="Schmutz J."/>
            <person name="Selles B."/>
            <person name="Shapiro H."/>
            <person name="Tanguay P."/>
            <person name="Tuskan G.A."/>
            <person name="Henrissat B."/>
            <person name="Van de Peer Y."/>
            <person name="Rouze P."/>
            <person name="Ellis J.G."/>
            <person name="Dodds P.N."/>
            <person name="Schein J.E."/>
            <person name="Zhong S."/>
            <person name="Hamelin R.C."/>
            <person name="Grigoriev I.V."/>
            <person name="Szabo L.J."/>
            <person name="Martin F."/>
        </authorList>
    </citation>
    <scope>NUCLEOTIDE SEQUENCE [LARGE SCALE GENOMIC DNA]</scope>
    <source>
        <strain evidence="8">CRL 75-36-700-3 / race SCCL</strain>
    </source>
</reference>
<dbReference type="eggNOG" id="KOG3677">
    <property type="taxonomic scope" value="Eukaryota"/>
</dbReference>
<feature type="domain" description="PCI" evidence="6">
    <location>
        <begin position="408"/>
        <end position="625"/>
    </location>
</feature>
<dbReference type="KEGG" id="pgr:PGTG_19774"/>
<dbReference type="HOGENOM" id="CLU_029210_0_1_1"/>
<keyword evidence="1 4" id="KW-0963">Cytoplasm</keyword>
<organism evidence="7 8">
    <name type="scientific">Puccinia graminis f. sp. tritici (strain CRL 75-36-700-3 / race SCCL)</name>
    <name type="common">Black stem rust fungus</name>
    <dbReference type="NCBI Taxonomy" id="418459"/>
    <lineage>
        <taxon>Eukaryota</taxon>
        <taxon>Fungi</taxon>
        <taxon>Dikarya</taxon>
        <taxon>Basidiomycota</taxon>
        <taxon>Pucciniomycotina</taxon>
        <taxon>Pucciniomycetes</taxon>
        <taxon>Pucciniales</taxon>
        <taxon>Pucciniaceae</taxon>
        <taxon>Puccinia</taxon>
    </lineage>
</organism>
<evidence type="ECO:0000313" key="8">
    <source>
        <dbReference type="Proteomes" id="UP000008783"/>
    </source>
</evidence>
<keyword evidence="2 4" id="KW-0396">Initiation factor</keyword>
<dbReference type="RefSeq" id="XP_003338166.2">
    <property type="nucleotide sequence ID" value="XM_003338118.2"/>
</dbReference>
<dbReference type="GeneID" id="10535138"/>
<dbReference type="GO" id="GO:0005852">
    <property type="term" value="C:eukaryotic translation initiation factor 3 complex"/>
    <property type="evidence" value="ECO:0000318"/>
    <property type="project" value="GO_Central"/>
</dbReference>
<dbReference type="HAMAP" id="MF_03011">
    <property type="entry name" value="eIF3l"/>
    <property type="match status" value="1"/>
</dbReference>
<comment type="subunit">
    <text evidence="4">Component of the eukaryotic translation initiation factor 3 (eIF-3) complex.</text>
</comment>
<keyword evidence="3 4" id="KW-0648">Protein biosynthesis</keyword>
<comment type="subcellular location">
    <subcellularLocation>
        <location evidence="4">Cytoplasm</location>
    </subcellularLocation>
</comment>
<dbReference type="GO" id="GO:0006413">
    <property type="term" value="P:translational initiation"/>
    <property type="evidence" value="ECO:0000318"/>
    <property type="project" value="GO_Central"/>
</dbReference>
<dbReference type="PROSITE" id="PS50250">
    <property type="entry name" value="PCI"/>
    <property type="match status" value="1"/>
</dbReference>
<dbReference type="VEuPathDB" id="FungiDB:PGTG_19774"/>
<feature type="compositionally biased region" description="Polar residues" evidence="5">
    <location>
        <begin position="660"/>
        <end position="671"/>
    </location>
</feature>
<evidence type="ECO:0000259" key="6">
    <source>
        <dbReference type="PROSITE" id="PS50250"/>
    </source>
</evidence>
<dbReference type="InParanoid" id="E3LB22"/>
<evidence type="ECO:0000313" key="7">
    <source>
        <dbReference type="EMBL" id="EFP93747.2"/>
    </source>
</evidence>
<sequence>MTAGAAVELLSPRRAVKRNPRGASCATNLLGSVHLPPPGFQPTPRASRSARKTPSSRTHFSWKQPTSPEMSHHQTPAALERQYYSDEEDDFYEQGVTDAQIPLGMRQEGYGEGNFNDQYLQQQQFLLAQAAVAQQQAQEAAVALAAVPEPVRKYIIYLHTTLLSANPQEIFAAYEGGWNRLTDKFYQKTEWPEADIIAPLVNNDEVFLLFYRELYYRHVYSRLQPDIDDRFHSYENYCSIFNYILNSEGPVPLDLPVQWLWDIIDEFIYQFASFTTWKGRMGRKTPEEIQLIAENPQVWSCYSVLNVLYSLITKSKIQEQLAATRKGEDPDEVGGEWGARPLYRMLGYFSIIGLLRVHVLLGDYTLALQMMNDVELTKKALFTRVNAAHVTVHYYVAFSYIMLRRYPDATRSLTHILYFLQRLKGYHTRGYQYDAINKQGDRMYALLAICQALSPSKIDESISSTMKEKYGEQFSKMLSGGEASLASFQELFTFASPKFLSLSSPPYDRPELLPQYVASSSPSENPSAHHLKLFLSDIQTQLPTPSLRSFLKLYTTLSINKLAGFLGVDEEEVLESLMVLKASMRSVRRSDGDYGLIEGKEVALGDMDFAIDGDIVKVTETKPGRRFNEYFIRHTDKARTMYDQLMAQPLPIPPKPASAQPATAATETGTQDKPPVWVPNIKAAGTKA</sequence>
<name>E3LB22_PUCGT</name>
<proteinExistence type="inferred from homology"/>
<evidence type="ECO:0000256" key="4">
    <source>
        <dbReference type="HAMAP-Rule" id="MF_03011"/>
    </source>
</evidence>
<feature type="compositionally biased region" description="Polar residues" evidence="5">
    <location>
        <begin position="52"/>
        <end position="69"/>
    </location>
</feature>
<comment type="similarity">
    <text evidence="4">Belongs to the eIF-3 subunit L family.</text>
</comment>
<keyword evidence="8" id="KW-1185">Reference proteome</keyword>
<comment type="function">
    <text evidence="4">Component of the eukaryotic translation initiation factor 3 (eIF-3) complex, which is involved in protein synthesis of a specialized repertoire of mRNAs and, together with other initiation factors, stimulates binding of mRNA and methionyl-tRNAi to the 40S ribosome. The eIF-3 complex specifically targets and initiates translation of a subset of mRNAs involved in cell proliferation.</text>
</comment>
<feature type="region of interest" description="Disordered" evidence="5">
    <location>
        <begin position="650"/>
        <end position="688"/>
    </location>
</feature>
<evidence type="ECO:0000256" key="3">
    <source>
        <dbReference type="ARBA" id="ARBA00022917"/>
    </source>
</evidence>